<feature type="region of interest" description="Disordered" evidence="2">
    <location>
        <begin position="572"/>
        <end position="602"/>
    </location>
</feature>
<keyword evidence="5" id="KW-1185">Reference proteome</keyword>
<dbReference type="Gene3D" id="3.40.50.300">
    <property type="entry name" value="P-loop containing nucleotide triphosphate hydrolases"/>
    <property type="match status" value="2"/>
</dbReference>
<proteinExistence type="predicted"/>
<feature type="coiled-coil region" evidence="1">
    <location>
        <begin position="765"/>
        <end position="802"/>
    </location>
</feature>
<feature type="coiled-coil region" evidence="1">
    <location>
        <begin position="439"/>
        <end position="466"/>
    </location>
</feature>
<name>A0ABZ0S3I3_9GAMM</name>
<dbReference type="InterPro" id="IPR038734">
    <property type="entry name" value="YhaN_AAA"/>
</dbReference>
<dbReference type="SUPFAM" id="SSF52540">
    <property type="entry name" value="P-loop containing nucleoside triphosphate hydrolases"/>
    <property type="match status" value="1"/>
</dbReference>
<feature type="compositionally biased region" description="Basic and acidic residues" evidence="2">
    <location>
        <begin position="588"/>
        <end position="599"/>
    </location>
</feature>
<evidence type="ECO:0000256" key="1">
    <source>
        <dbReference type="SAM" id="Coils"/>
    </source>
</evidence>
<evidence type="ECO:0000313" key="4">
    <source>
        <dbReference type="EMBL" id="WPL15195.1"/>
    </source>
</evidence>
<gene>
    <name evidence="4" type="ORF">Thiowin_00075</name>
</gene>
<dbReference type="Pfam" id="PF13514">
    <property type="entry name" value="AAA_27"/>
    <property type="match status" value="1"/>
</dbReference>
<evidence type="ECO:0000259" key="3">
    <source>
        <dbReference type="Pfam" id="PF13514"/>
    </source>
</evidence>
<sequence length="1264" mass="140038">MRLLNLHLQAFGPFTNCWLDLSAGREGLHIIHGPNEAGKSSALRALHGLLFGIPERSRDDFLHRSRDLRIGARLCARDGREWEGYRRKGRKNTLLGADQGADTTTLPENQLHAMLGGIDAETFRRLFGIDHQSLVSGGEELLAEHGAAADALFGAGMGRLNLRTLAQQLDSEAHDIFRPQATKPLLNQELAHCRELERALKTRALGARDWAEAAQRLTEAEQELNQLTAEILRAETQRSQLERVRRTQPLLARVDELNHQLTVLGDCPNLPEDFSQRRQQAERQLQESAAQRAAIETRLARLRQQSAELSVDDRLLIETDAIEALTEALGSYRKAARDRPGLVAQRDAEREQAARILTLARPGLSLEQADSLRPLLTRQRATQQLASEGARLKTAATLARKSLRDLQQQLAQREAHLAECPTPPPSEALEEAVSAARRAGDLDRQIAELTAEAANLQRQAERSLAAAGYWQQDLLTLCQAVLPNASQIQTFIDREQELTQQAGRIADALADTRAERARSSERLRALRLGGEIPTEAQLAATRAQRDALWQRIKTWCFGGPHAAGDYLEIPAHQIPGEAGDSPLSPNTEDNKAPLSERFETSQNTADRIADRLRREAASVHEQAAIQARLEQTQAQEADLARAATARDAQAEALNQEWLTLWSALDIKPGTPTRMRDWRAQVRPLIEQAEQREKLARRLRGLEQERARLTLALTLALTPTPDGTSEGNDRASATLIKPPGKPVAPVEPRDPGAPTNTSQPRLGPLLRQAERALGKLQDQARDHARLSDACQEHRARARQLQAESCAADQDLADWQERWQTLLAELKLPDARDAEAVAEDFERLAGLFAALDRQAGLDARIQAIDADANAFTQHAHALLARLTPIPPAGEAQTLAALELEPALGQLRQRLAREREARSRRDELNSQRQQAEQDLAQVEDSQAGARATLQSLCKIAKCSNAEELAAVEARARQRQECQSALTAVQSELREAGDGRALAELRTEVQAFASDALSATRNSLEQQLKLELRPRERAAIERKLAAQQALAAMDGSAQAADLASQIAQSRARCKRLARQWLQRRFAARLLQDARDRFAERHRDPLLPRIADYFARLTDGAFRAVEIDFDQSGPPVLVARRASGERLDIDALSTGTRDQLYLALRLATLEQRATQAEPLPLIVDDILVQFDDRRSRATLSALAEFSAHTQVILFTHHRYVVEQAQALASSAQSASGDEALEKITQRDVAARIFVHDLCENQPLDPEQRGKHSA</sequence>
<reference evidence="4 5" key="1">
    <citation type="journal article" date="2023" name="Microorganisms">
        <title>Thiorhodovibrio frisius and Trv. litoralis spp. nov., Two Novel Members from a Clade of Fastidious Purple Sulfur Bacteria That Exhibit Unique Red-Shifted Light-Harvesting Capabilities.</title>
        <authorList>
            <person name="Methner A."/>
            <person name="Kuzyk S.B."/>
            <person name="Petersen J."/>
            <person name="Bauer S."/>
            <person name="Brinkmann H."/>
            <person name="Sichau K."/>
            <person name="Wanner G."/>
            <person name="Wolf J."/>
            <person name="Neumann-Schaal M."/>
            <person name="Henke P."/>
            <person name="Tank M."/>
            <person name="Sproer C."/>
            <person name="Bunk B."/>
            <person name="Overmann J."/>
        </authorList>
    </citation>
    <scope>NUCLEOTIDE SEQUENCE [LARGE SCALE GENOMIC DNA]</scope>
    <source>
        <strain evidence="4 5">DSM 6702</strain>
    </source>
</reference>
<feature type="coiled-coil region" evidence="1">
    <location>
        <begin position="210"/>
        <end position="244"/>
    </location>
</feature>
<dbReference type="PANTHER" id="PTHR41259:SF1">
    <property type="entry name" value="DOUBLE-STRAND BREAK REPAIR RAD50 ATPASE, PUTATIVE-RELATED"/>
    <property type="match status" value="1"/>
</dbReference>
<feature type="compositionally biased region" description="Basic and acidic residues" evidence="2">
    <location>
        <begin position="912"/>
        <end position="922"/>
    </location>
</feature>
<evidence type="ECO:0000313" key="5">
    <source>
        <dbReference type="Proteomes" id="UP001432180"/>
    </source>
</evidence>
<dbReference type="PANTHER" id="PTHR41259">
    <property type="entry name" value="DOUBLE-STRAND BREAK REPAIR RAD50 ATPASE, PUTATIVE-RELATED"/>
    <property type="match status" value="1"/>
</dbReference>
<evidence type="ECO:0000256" key="2">
    <source>
        <dbReference type="SAM" id="MobiDB-lite"/>
    </source>
</evidence>
<feature type="coiled-coil region" evidence="1">
    <location>
        <begin position="684"/>
        <end position="711"/>
    </location>
</feature>
<accession>A0ABZ0S3I3</accession>
<dbReference type="InterPro" id="IPR027417">
    <property type="entry name" value="P-loop_NTPase"/>
</dbReference>
<feature type="region of interest" description="Disordered" evidence="2">
    <location>
        <begin position="912"/>
        <end position="936"/>
    </location>
</feature>
<feature type="region of interest" description="Disordered" evidence="2">
    <location>
        <begin position="717"/>
        <end position="762"/>
    </location>
</feature>
<organism evidence="4 5">
    <name type="scientific">Thiorhodovibrio winogradskyi</name>
    <dbReference type="NCBI Taxonomy" id="77007"/>
    <lineage>
        <taxon>Bacteria</taxon>
        <taxon>Pseudomonadati</taxon>
        <taxon>Pseudomonadota</taxon>
        <taxon>Gammaproteobacteria</taxon>
        <taxon>Chromatiales</taxon>
        <taxon>Chromatiaceae</taxon>
        <taxon>Thiorhodovibrio</taxon>
    </lineage>
</organism>
<dbReference type="RefSeq" id="WP_328985781.1">
    <property type="nucleotide sequence ID" value="NZ_CP121472.1"/>
</dbReference>
<feature type="domain" description="YhaN AAA" evidence="3">
    <location>
        <begin position="1"/>
        <end position="210"/>
    </location>
</feature>
<dbReference type="EMBL" id="CP121472">
    <property type="protein sequence ID" value="WPL15195.1"/>
    <property type="molecule type" value="Genomic_DNA"/>
</dbReference>
<protein>
    <submittedName>
        <fullName evidence="4">Chromosome segregation protein</fullName>
    </submittedName>
</protein>
<dbReference type="Proteomes" id="UP001432180">
    <property type="component" value="Chromosome"/>
</dbReference>
<feature type="coiled-coil region" evidence="1">
    <location>
        <begin position="278"/>
        <end position="312"/>
    </location>
</feature>
<keyword evidence="1" id="KW-0175">Coiled coil</keyword>